<dbReference type="Proteomes" id="UP001153050">
    <property type="component" value="Unassembled WGS sequence"/>
</dbReference>
<feature type="region of interest" description="Disordered" evidence="1">
    <location>
        <begin position="67"/>
        <end position="86"/>
    </location>
</feature>
<proteinExistence type="predicted"/>
<accession>A0ABN8JMD2</accession>
<comment type="caution">
    <text evidence="2">The sequence shown here is derived from an EMBL/GenBank/DDBJ whole genome shotgun (WGS) entry which is preliminary data.</text>
</comment>
<evidence type="ECO:0000256" key="1">
    <source>
        <dbReference type="SAM" id="MobiDB-lite"/>
    </source>
</evidence>
<protein>
    <submittedName>
        <fullName evidence="2">Uncharacterized protein</fullName>
    </submittedName>
</protein>
<evidence type="ECO:0000313" key="3">
    <source>
        <dbReference type="Proteomes" id="UP001153050"/>
    </source>
</evidence>
<keyword evidence="3" id="KW-1185">Reference proteome</keyword>
<reference evidence="2 3" key="1">
    <citation type="submission" date="2022-03" db="EMBL/GenBank/DDBJ databases">
        <authorList>
            <person name="Brunel B."/>
        </authorList>
    </citation>
    <scope>NUCLEOTIDE SEQUENCE [LARGE SCALE GENOMIC DNA]</scope>
    <source>
        <strain evidence="2">STM5069sample</strain>
    </source>
</reference>
<evidence type="ECO:0000313" key="2">
    <source>
        <dbReference type="EMBL" id="CAH2398196.1"/>
    </source>
</evidence>
<organism evidence="2 3">
    <name type="scientific">Mesorhizobium escarrei</name>
    <dbReference type="NCBI Taxonomy" id="666018"/>
    <lineage>
        <taxon>Bacteria</taxon>
        <taxon>Pseudomonadati</taxon>
        <taxon>Pseudomonadota</taxon>
        <taxon>Alphaproteobacteria</taxon>
        <taxon>Hyphomicrobiales</taxon>
        <taxon>Phyllobacteriaceae</taxon>
        <taxon>Mesorhizobium</taxon>
    </lineage>
</organism>
<name>A0ABN8JMD2_9HYPH</name>
<sequence>MCYKNRDVCLRSAWTFAVALNAGFSSIVREIWRGFNAVALQIADDRSVALSIALGTVRDADHMRRFRRSNPGRRNSPQRCVPAHRHSEPVRQARARVAIHGGVCVAPAMTSDSALCTSIQMKSILLRLASLQQSSSLRVSTDTG</sequence>
<dbReference type="EMBL" id="CAKXZT010000101">
    <property type="protein sequence ID" value="CAH2398196.1"/>
    <property type="molecule type" value="Genomic_DNA"/>
</dbReference>
<gene>
    <name evidence="2" type="ORF">MES5069_190160</name>
</gene>